<comment type="caution">
    <text evidence="1">The sequence shown here is derived from an EMBL/GenBank/DDBJ whole genome shotgun (WGS) entry which is preliminary data.</text>
</comment>
<gene>
    <name evidence="1" type="ORF">GCM10023196_101130</name>
</gene>
<evidence type="ECO:0000313" key="1">
    <source>
        <dbReference type="EMBL" id="GAA4639450.1"/>
    </source>
</evidence>
<evidence type="ECO:0000313" key="2">
    <source>
        <dbReference type="Proteomes" id="UP001501442"/>
    </source>
</evidence>
<sequence>MQHDTILAGSDQALDLIVGDLEKDIPARDSAVTSSCFRTIYCI</sequence>
<name>A0ABP8UW23_9ACTN</name>
<dbReference type="RefSeq" id="WP_345442957.1">
    <property type="nucleotide sequence ID" value="NZ_BAABHK010000027.1"/>
</dbReference>
<dbReference type="Proteomes" id="UP001501442">
    <property type="component" value="Unassembled WGS sequence"/>
</dbReference>
<reference evidence="2" key="1">
    <citation type="journal article" date="2019" name="Int. J. Syst. Evol. Microbiol.">
        <title>The Global Catalogue of Microorganisms (GCM) 10K type strain sequencing project: providing services to taxonomists for standard genome sequencing and annotation.</title>
        <authorList>
            <consortium name="The Broad Institute Genomics Platform"/>
            <consortium name="The Broad Institute Genome Sequencing Center for Infectious Disease"/>
            <person name="Wu L."/>
            <person name="Ma J."/>
        </authorList>
    </citation>
    <scope>NUCLEOTIDE SEQUENCE [LARGE SCALE GENOMIC DNA]</scope>
    <source>
        <strain evidence="2">JCM 17939</strain>
    </source>
</reference>
<proteinExistence type="predicted"/>
<accession>A0ABP8UW23</accession>
<keyword evidence="2" id="KW-1185">Reference proteome</keyword>
<dbReference type="EMBL" id="BAABHK010000027">
    <property type="protein sequence ID" value="GAA4639450.1"/>
    <property type="molecule type" value="Genomic_DNA"/>
</dbReference>
<organism evidence="1 2">
    <name type="scientific">Actinoallomurus vinaceus</name>
    <dbReference type="NCBI Taxonomy" id="1080074"/>
    <lineage>
        <taxon>Bacteria</taxon>
        <taxon>Bacillati</taxon>
        <taxon>Actinomycetota</taxon>
        <taxon>Actinomycetes</taxon>
        <taxon>Streptosporangiales</taxon>
        <taxon>Thermomonosporaceae</taxon>
        <taxon>Actinoallomurus</taxon>
    </lineage>
</organism>
<protein>
    <submittedName>
        <fullName evidence="1">Uncharacterized protein</fullName>
    </submittedName>
</protein>